<accession>A0A3G6IVN1</accession>
<dbReference type="Proteomes" id="UP000271426">
    <property type="component" value="Chromosome"/>
</dbReference>
<sequence length="147" mass="16986">MTTLPKTLADMTQEERDQCRGMWCDFGYLKGLDCLAIFAGMSKRHHGYADVIYDGECGMITVPGTLTPRFDLPRAWNADGTPPKMKTEFARVEWDYIDKFISVLPDGDECIDEENFIHPNRTYRDGEAVAARFCTEWEPYQEQERTK</sequence>
<reference evidence="1 2" key="1">
    <citation type="submission" date="2018-11" db="EMBL/GenBank/DDBJ databases">
        <authorList>
            <person name="Kleinhagauer T."/>
            <person name="Glaeser S.P."/>
            <person name="Spergser J."/>
            <person name="Ruckert C."/>
            <person name="Kaempfer P."/>
            <person name="Busse H.-J."/>
        </authorList>
    </citation>
    <scope>NUCLEOTIDE SEQUENCE [LARGE SCALE GENOMIC DNA]</scope>
    <source>
        <strain evidence="1 2">812CH</strain>
    </source>
</reference>
<dbReference type="KEGG" id="cpso:CPPEL_02935"/>
<organism evidence="1 2">
    <name type="scientific">Corynebacterium pseudopelargi</name>
    <dbReference type="NCBI Taxonomy" id="2080757"/>
    <lineage>
        <taxon>Bacteria</taxon>
        <taxon>Bacillati</taxon>
        <taxon>Actinomycetota</taxon>
        <taxon>Actinomycetes</taxon>
        <taxon>Mycobacteriales</taxon>
        <taxon>Corynebacteriaceae</taxon>
        <taxon>Corynebacterium</taxon>
    </lineage>
</organism>
<evidence type="ECO:0000313" key="1">
    <source>
        <dbReference type="EMBL" id="AZA08718.1"/>
    </source>
</evidence>
<gene>
    <name evidence="1" type="ORF">CPPEL_02935</name>
</gene>
<keyword evidence="2" id="KW-1185">Reference proteome</keyword>
<evidence type="ECO:0000313" key="2">
    <source>
        <dbReference type="Proteomes" id="UP000271426"/>
    </source>
</evidence>
<dbReference type="EMBL" id="CP033898">
    <property type="protein sequence ID" value="AZA08718.1"/>
    <property type="molecule type" value="Genomic_DNA"/>
</dbReference>
<protein>
    <submittedName>
        <fullName evidence="1">Uncharacterized protein</fullName>
    </submittedName>
</protein>
<proteinExistence type="predicted"/>
<dbReference type="AlphaFoldDB" id="A0A3G6IVN1"/>
<name>A0A3G6IVN1_9CORY</name>